<keyword evidence="2" id="KW-0378">Hydrolase</keyword>
<dbReference type="InterPro" id="IPR017853">
    <property type="entry name" value="GH"/>
</dbReference>
<dbReference type="SUPFAM" id="SSF51011">
    <property type="entry name" value="Glycosyl hydrolase domain"/>
    <property type="match status" value="1"/>
</dbReference>
<keyword evidence="3" id="KW-0326">Glycosidase</keyword>
<name>A0A2T1HWQ0_9HYPH</name>
<dbReference type="InterPro" id="IPR014756">
    <property type="entry name" value="Ig_E-set"/>
</dbReference>
<keyword evidence="6" id="KW-1185">Reference proteome</keyword>
<dbReference type="CDD" id="cd11326">
    <property type="entry name" value="AmyAc_Glg_debranch"/>
    <property type="match status" value="1"/>
</dbReference>
<dbReference type="NCBIfam" id="TIGR02100">
    <property type="entry name" value="glgX_debranch"/>
    <property type="match status" value="1"/>
</dbReference>
<dbReference type="InterPro" id="IPR013780">
    <property type="entry name" value="Glyco_hydro_b"/>
</dbReference>
<dbReference type="SUPFAM" id="SSF51445">
    <property type="entry name" value="(Trans)glycosidases"/>
    <property type="match status" value="1"/>
</dbReference>
<reference evidence="6" key="1">
    <citation type="submission" date="2018-03" db="EMBL/GenBank/DDBJ databases">
        <authorList>
            <person name="Sun L."/>
            <person name="Liu H."/>
            <person name="Chen W."/>
            <person name="Huang K."/>
            <person name="Liu W."/>
            <person name="Gao X."/>
        </authorList>
    </citation>
    <scope>NUCLEOTIDE SEQUENCE [LARGE SCALE GENOMIC DNA]</scope>
    <source>
        <strain evidence="6">SH9</strain>
    </source>
</reference>
<comment type="caution">
    <text evidence="5">The sequence shown here is derived from an EMBL/GenBank/DDBJ whole genome shotgun (WGS) entry which is preliminary data.</text>
</comment>
<dbReference type="GO" id="GO:0004135">
    <property type="term" value="F:amylo-alpha-1,6-glucosidase activity"/>
    <property type="evidence" value="ECO:0007669"/>
    <property type="project" value="InterPro"/>
</dbReference>
<dbReference type="AlphaFoldDB" id="A0A2T1HWQ0"/>
<comment type="similarity">
    <text evidence="1">Belongs to the glycosyl hydrolase 13 family.</text>
</comment>
<dbReference type="InterPro" id="IPR013783">
    <property type="entry name" value="Ig-like_fold"/>
</dbReference>
<proteinExistence type="inferred from homology"/>
<dbReference type="InterPro" id="IPR044505">
    <property type="entry name" value="GlgX_Isoamylase_N_E_set"/>
</dbReference>
<dbReference type="InterPro" id="IPR004193">
    <property type="entry name" value="Glyco_hydro_13_N"/>
</dbReference>
<accession>A0A2T1HWQ0</accession>
<dbReference type="OrthoDB" id="3236218at2"/>
<dbReference type="EMBL" id="PVZS01000004">
    <property type="protein sequence ID" value="PSC06127.1"/>
    <property type="molecule type" value="Genomic_DNA"/>
</dbReference>
<dbReference type="Gene3D" id="3.20.20.80">
    <property type="entry name" value="Glycosidases"/>
    <property type="match status" value="1"/>
</dbReference>
<evidence type="ECO:0000313" key="5">
    <source>
        <dbReference type="EMBL" id="PSC06127.1"/>
    </source>
</evidence>
<dbReference type="Gene3D" id="2.60.40.10">
    <property type="entry name" value="Immunoglobulins"/>
    <property type="match status" value="1"/>
</dbReference>
<sequence>MIRIEEGRPWPLGAAWDGRGVNFALFSAHASAVDLCLFDSTGRRETRRIRMPARTDQVFHAYVAGLRPGQLYGYRVHGRYEPAAGHRFNPNKLLLDPYARLLSGRIRWHDALFGYRMGAHRGDLTMDRRDSAPMMPKCVVEDPAYTWGDDRPPRRPMRDSFIYEAHVKGLSQLHPDIPMAMRGTYDALAHPAIVEHLLKLGVTAVELLPIHAYSDDRFLVEKGLKNYWGYSTLGYFAPDPRYLSEDGVHGLKAAIATLHAAGIEVILDVVYNHTAEGNQFGPTLSWRGIDNASYYKLVPDNPRFYWDATGTGNTLDLGHPRVMQMVMDSLRHWVQAYRIDGFRFDLATTLARDSFDFWERAGFLRAVNQDPVLSRVKLIAEPWDLGDAGYRLGGFPPGWSEWNDRFRDVIRSYWRGDEGRLPELARVIMGSREIFEHEGRQPWTSIHFVCSHDGFTLEDLVSYNERHNQANGENGQDGHPHNLSWNCGVEGPTEDPEVLALRARQKRNLLATVMMSIGTPMLLMGDELSRTQGGNNNPYCQDNETSWFDWQAGWTADPDLPAFVQALAGFRRRHRALRPDAFPSGAMNRETGLRDVHWLTPEGREMTRADWADPARKALGVQMGNSHPSERLLLLFNAGEEDVRFRLTPHLRGGRWVKVFGTELPDGVVRGAAPILEPGGVYELEARSFAIFLHSPSPDAQQGPGAVIPEEVQ</sequence>
<dbReference type="GO" id="GO:0005980">
    <property type="term" value="P:glycogen catabolic process"/>
    <property type="evidence" value="ECO:0007669"/>
    <property type="project" value="InterPro"/>
</dbReference>
<dbReference type="Proteomes" id="UP000239772">
    <property type="component" value="Unassembled WGS sequence"/>
</dbReference>
<dbReference type="InterPro" id="IPR006047">
    <property type="entry name" value="GH13_cat_dom"/>
</dbReference>
<dbReference type="Gene3D" id="2.60.40.1180">
    <property type="entry name" value="Golgi alpha-mannosidase II"/>
    <property type="match status" value="1"/>
</dbReference>
<dbReference type="InterPro" id="IPR011837">
    <property type="entry name" value="Glycogen_debranch_GlgX"/>
</dbReference>
<dbReference type="PANTHER" id="PTHR43002">
    <property type="entry name" value="GLYCOGEN DEBRANCHING ENZYME"/>
    <property type="match status" value="1"/>
</dbReference>
<evidence type="ECO:0000313" key="6">
    <source>
        <dbReference type="Proteomes" id="UP000239772"/>
    </source>
</evidence>
<gene>
    <name evidence="5" type="primary">glgX</name>
    <name evidence="5" type="ORF">SLNSH_04805</name>
</gene>
<dbReference type="SMART" id="SM00642">
    <property type="entry name" value="Aamy"/>
    <property type="match status" value="1"/>
</dbReference>
<evidence type="ECO:0000259" key="4">
    <source>
        <dbReference type="SMART" id="SM00642"/>
    </source>
</evidence>
<evidence type="ECO:0000256" key="2">
    <source>
        <dbReference type="ARBA" id="ARBA00022801"/>
    </source>
</evidence>
<dbReference type="Pfam" id="PF02922">
    <property type="entry name" value="CBM_48"/>
    <property type="match status" value="1"/>
</dbReference>
<dbReference type="RefSeq" id="WP_106335535.1">
    <property type="nucleotide sequence ID" value="NZ_PVZS01000004.1"/>
</dbReference>
<evidence type="ECO:0000256" key="1">
    <source>
        <dbReference type="ARBA" id="ARBA00008061"/>
    </source>
</evidence>
<protein>
    <submittedName>
        <fullName evidence="5">Glycogen debranching enzyme GlgX</fullName>
    </submittedName>
</protein>
<dbReference type="SUPFAM" id="SSF81296">
    <property type="entry name" value="E set domains"/>
    <property type="match status" value="1"/>
</dbReference>
<evidence type="ECO:0000256" key="3">
    <source>
        <dbReference type="ARBA" id="ARBA00023295"/>
    </source>
</evidence>
<dbReference type="Pfam" id="PF00128">
    <property type="entry name" value="Alpha-amylase"/>
    <property type="match status" value="1"/>
</dbReference>
<organism evidence="5 6">
    <name type="scientific">Alsobacter soli</name>
    <dbReference type="NCBI Taxonomy" id="2109933"/>
    <lineage>
        <taxon>Bacteria</taxon>
        <taxon>Pseudomonadati</taxon>
        <taxon>Pseudomonadota</taxon>
        <taxon>Alphaproteobacteria</taxon>
        <taxon>Hyphomicrobiales</taxon>
        <taxon>Alsobacteraceae</taxon>
        <taxon>Alsobacter</taxon>
    </lineage>
</organism>
<feature type="domain" description="Glycosyl hydrolase family 13 catalytic" evidence="4">
    <location>
        <begin position="172"/>
        <end position="571"/>
    </location>
</feature>
<dbReference type="CDD" id="cd02856">
    <property type="entry name" value="E_set_GDE_Isoamylase_N"/>
    <property type="match status" value="1"/>
</dbReference>